<dbReference type="GO" id="GO:0008983">
    <property type="term" value="F:protein-glutamate O-methyltransferase activity"/>
    <property type="evidence" value="ECO:0007669"/>
    <property type="project" value="UniProtKB-EC"/>
</dbReference>
<protein>
    <submittedName>
        <fullName evidence="7">Chemotaxis receptor methyltransferase</fullName>
        <ecNumber evidence="7">2.1.1.80</ecNumber>
    </submittedName>
</protein>
<dbReference type="PANTHER" id="PTHR24422">
    <property type="entry name" value="CHEMOTAXIS PROTEIN METHYLTRANSFERASE"/>
    <property type="match status" value="1"/>
</dbReference>
<dbReference type="PROSITE" id="PS50123">
    <property type="entry name" value="CHER"/>
    <property type="match status" value="1"/>
</dbReference>
<evidence type="ECO:0000313" key="7">
    <source>
        <dbReference type="EMBL" id="SOY67738.1"/>
    </source>
</evidence>
<evidence type="ECO:0000256" key="2">
    <source>
        <dbReference type="ARBA" id="ARBA00022679"/>
    </source>
</evidence>
<dbReference type="GO" id="GO:0032259">
    <property type="term" value="P:methylation"/>
    <property type="evidence" value="ECO:0007669"/>
    <property type="project" value="UniProtKB-KW"/>
</dbReference>
<keyword evidence="4" id="KW-0802">TPR repeat</keyword>
<dbReference type="PROSITE" id="PS50005">
    <property type="entry name" value="TPR"/>
    <property type="match status" value="1"/>
</dbReference>
<dbReference type="InterPro" id="IPR011990">
    <property type="entry name" value="TPR-like_helical_dom_sf"/>
</dbReference>
<keyword evidence="3" id="KW-0949">S-adenosyl-L-methionine</keyword>
<dbReference type="SUPFAM" id="SSF53335">
    <property type="entry name" value="S-adenosyl-L-methionine-dependent methyltransferases"/>
    <property type="match status" value="1"/>
</dbReference>
<dbReference type="PRINTS" id="PR00996">
    <property type="entry name" value="CHERMTFRASE"/>
</dbReference>
<dbReference type="InterPro" id="IPR050903">
    <property type="entry name" value="Bact_Chemotaxis_MeTrfase"/>
</dbReference>
<evidence type="ECO:0000256" key="4">
    <source>
        <dbReference type="PROSITE-ProRule" id="PRU00339"/>
    </source>
</evidence>
<comment type="caution">
    <text evidence="7">The sequence shown here is derived from an EMBL/GenBank/DDBJ whole genome shotgun (WGS) entry which is preliminary data.</text>
</comment>
<dbReference type="Pfam" id="PF13181">
    <property type="entry name" value="TPR_8"/>
    <property type="match status" value="1"/>
</dbReference>
<dbReference type="InterPro" id="IPR029063">
    <property type="entry name" value="SAM-dependent_MTases_sf"/>
</dbReference>
<evidence type="ECO:0000259" key="6">
    <source>
        <dbReference type="PROSITE" id="PS50123"/>
    </source>
</evidence>
<dbReference type="InterPro" id="IPR000780">
    <property type="entry name" value="CheR_MeTrfase"/>
</dbReference>
<keyword evidence="7" id="KW-0675">Receptor</keyword>
<dbReference type="EC" id="2.1.1.80" evidence="7"/>
<dbReference type="SMART" id="SM00028">
    <property type="entry name" value="TPR"/>
    <property type="match status" value="2"/>
</dbReference>
<dbReference type="Pfam" id="PF01739">
    <property type="entry name" value="CheR"/>
    <property type="match status" value="1"/>
</dbReference>
<name>A0A375CCZ6_9BURK</name>
<dbReference type="OrthoDB" id="9816309at2"/>
<dbReference type="PANTHER" id="PTHR24422:SF19">
    <property type="entry name" value="CHEMOTAXIS PROTEIN METHYLTRANSFERASE"/>
    <property type="match status" value="1"/>
</dbReference>
<keyword evidence="1 7" id="KW-0489">Methyltransferase</keyword>
<gene>
    <name evidence="7" type="ORF">CBM2587_B90188</name>
</gene>
<dbReference type="AlphaFoldDB" id="A0A375CCZ6"/>
<dbReference type="InterPro" id="IPR019734">
    <property type="entry name" value="TPR_rpt"/>
</dbReference>
<evidence type="ECO:0000256" key="3">
    <source>
        <dbReference type="ARBA" id="ARBA00022691"/>
    </source>
</evidence>
<evidence type="ECO:0000256" key="1">
    <source>
        <dbReference type="ARBA" id="ARBA00022603"/>
    </source>
</evidence>
<keyword evidence="2 7" id="KW-0808">Transferase</keyword>
<dbReference type="RefSeq" id="WP_116359082.1">
    <property type="nucleotide sequence ID" value="NZ_LT976854.1"/>
</dbReference>
<accession>A0A375CCZ6</accession>
<feature type="domain" description="CheR-type methyltransferase" evidence="6">
    <location>
        <begin position="1"/>
        <end position="245"/>
    </location>
</feature>
<proteinExistence type="predicted"/>
<dbReference type="InterPro" id="IPR022642">
    <property type="entry name" value="CheR_C"/>
</dbReference>
<evidence type="ECO:0000256" key="5">
    <source>
        <dbReference type="SAM" id="MobiDB-lite"/>
    </source>
</evidence>
<dbReference type="Gene3D" id="1.25.40.10">
    <property type="entry name" value="Tetratricopeptide repeat domain"/>
    <property type="match status" value="1"/>
</dbReference>
<dbReference type="SMART" id="SM00138">
    <property type="entry name" value="MeTrc"/>
    <property type="match status" value="1"/>
</dbReference>
<dbReference type="SUPFAM" id="SSF48452">
    <property type="entry name" value="TPR-like"/>
    <property type="match status" value="1"/>
</dbReference>
<feature type="compositionally biased region" description="Pro residues" evidence="5">
    <location>
        <begin position="278"/>
        <end position="302"/>
    </location>
</feature>
<dbReference type="EMBL" id="OFSQ01000038">
    <property type="protein sequence ID" value="SOY67738.1"/>
    <property type="molecule type" value="Genomic_DNA"/>
</dbReference>
<dbReference type="Proteomes" id="UP000256780">
    <property type="component" value="Chromosome CBM2587_b"/>
</dbReference>
<sequence length="439" mass="46464">MSTAAHTAAHIEALLKARIGLDAGAIGSGAVARAVRERQQARQAPDAEAYWQLLQGTADEFQALIEAVVVPETWFFRHREALLTLGRFAAERAFADGRRTLRLLSLPCSTGEEPYSIAMALLDAGVPPGRFYIDAVDISARALALARQAQYSANAFRSAPLDFRDRYFTATPAGYALDARVRAQVRLLQGNLVEPGLLAGEAPYDFVFCRNLLIYFDAAGQRQAVQTLVRLTMADGLLFVGPAEASVLSAQGLEPVGIPLTFAFRKPAAAAARARAPSHPPPHATLPPRMAAPPRLPRPPASMRPVAVRSPTPPASPGAAPTAAPAADAHAAALAAIAAMADRGELDAATAACLALLDHAAPDAGGGAMANAYCMLGVLHDAAGRVAQAHAAYRKALYLDPSHQESLYHLAALLDTEGDHDGATRLRQRAQRHSRKHHG</sequence>
<organism evidence="7">
    <name type="scientific">Cupriavidus taiwanensis</name>
    <dbReference type="NCBI Taxonomy" id="164546"/>
    <lineage>
        <taxon>Bacteria</taxon>
        <taxon>Pseudomonadati</taxon>
        <taxon>Pseudomonadota</taxon>
        <taxon>Betaproteobacteria</taxon>
        <taxon>Burkholderiales</taxon>
        <taxon>Burkholderiaceae</taxon>
        <taxon>Cupriavidus</taxon>
    </lineage>
</organism>
<reference evidence="7" key="1">
    <citation type="submission" date="2018-01" db="EMBL/GenBank/DDBJ databases">
        <authorList>
            <person name="Clerissi C."/>
        </authorList>
    </citation>
    <scope>NUCLEOTIDE SEQUENCE</scope>
    <source>
        <strain evidence="7">Cupriavidus sp. LMG 19464</strain>
    </source>
</reference>
<feature type="region of interest" description="Disordered" evidence="5">
    <location>
        <begin position="274"/>
        <end position="323"/>
    </location>
</feature>
<dbReference type="Gene3D" id="3.40.50.150">
    <property type="entry name" value="Vaccinia Virus protein VP39"/>
    <property type="match status" value="1"/>
</dbReference>
<feature type="repeat" description="TPR" evidence="4">
    <location>
        <begin position="370"/>
        <end position="403"/>
    </location>
</feature>